<keyword evidence="3" id="KW-1185">Reference proteome</keyword>
<gene>
    <name evidence="2" type="ORF">Vau01_029500</name>
</gene>
<dbReference type="SUPFAM" id="SSF109854">
    <property type="entry name" value="DinB/YfiT-like putative metalloenzymes"/>
    <property type="match status" value="1"/>
</dbReference>
<evidence type="ECO:0000313" key="2">
    <source>
        <dbReference type="EMBL" id="GIJ55434.1"/>
    </source>
</evidence>
<name>A0A8J4DYZ1_9ACTN</name>
<protein>
    <recommendedName>
        <fullName evidence="1">Mycothiol-dependent maleylpyruvate isomerase metal-binding domain-containing protein</fullName>
    </recommendedName>
</protein>
<accession>A0A8J4DYZ1</accession>
<comment type="caution">
    <text evidence="2">The sequence shown here is derived from an EMBL/GenBank/DDBJ whole genome shotgun (WGS) entry which is preliminary data.</text>
</comment>
<reference evidence="2" key="1">
    <citation type="submission" date="2021-01" db="EMBL/GenBank/DDBJ databases">
        <title>Whole genome shotgun sequence of Virgisporangium aurantiacum NBRC 16421.</title>
        <authorList>
            <person name="Komaki H."/>
            <person name="Tamura T."/>
        </authorList>
    </citation>
    <scope>NUCLEOTIDE SEQUENCE</scope>
    <source>
        <strain evidence="2">NBRC 16421</strain>
    </source>
</reference>
<dbReference type="Gene3D" id="1.20.120.450">
    <property type="entry name" value="dinb family like domain"/>
    <property type="match status" value="1"/>
</dbReference>
<evidence type="ECO:0000313" key="3">
    <source>
        <dbReference type="Proteomes" id="UP000612585"/>
    </source>
</evidence>
<dbReference type="InterPro" id="IPR017517">
    <property type="entry name" value="Maleyloyr_isom"/>
</dbReference>
<dbReference type="InterPro" id="IPR034660">
    <property type="entry name" value="DinB/YfiT-like"/>
</dbReference>
<organism evidence="2 3">
    <name type="scientific">Virgisporangium aurantiacum</name>
    <dbReference type="NCBI Taxonomy" id="175570"/>
    <lineage>
        <taxon>Bacteria</taxon>
        <taxon>Bacillati</taxon>
        <taxon>Actinomycetota</taxon>
        <taxon>Actinomycetes</taxon>
        <taxon>Micromonosporales</taxon>
        <taxon>Micromonosporaceae</taxon>
        <taxon>Virgisporangium</taxon>
    </lineage>
</organism>
<sequence>MNEDEGWAAIDAQRLRVMALLESLTDDEWRRPSLCDGWTVRDVAAHLTLQQITIGQGLRALLRHRTGVTRLTLEMARDRAKLPTGDLVAGIRAMVGSRRHNVGVTFRETLIDITVHGLDIAVPLDRPLETDPAATRAVADRVWRLGWPFHARKRLAGYRIAASDVDWTVGDGAEVRGPIDAVVLLLTGRPAGLARLTGDGVSTLRRR</sequence>
<dbReference type="RefSeq" id="WP_203992234.1">
    <property type="nucleotide sequence ID" value="NZ_BOPG01000017.1"/>
</dbReference>
<dbReference type="Proteomes" id="UP000612585">
    <property type="component" value="Unassembled WGS sequence"/>
</dbReference>
<evidence type="ECO:0000259" key="1">
    <source>
        <dbReference type="Pfam" id="PF11716"/>
    </source>
</evidence>
<dbReference type="GO" id="GO:0046872">
    <property type="term" value="F:metal ion binding"/>
    <property type="evidence" value="ECO:0007669"/>
    <property type="project" value="InterPro"/>
</dbReference>
<dbReference type="AlphaFoldDB" id="A0A8J4DYZ1"/>
<dbReference type="NCBIfam" id="TIGR03083">
    <property type="entry name" value="maleylpyruvate isomerase family mycothiol-dependent enzyme"/>
    <property type="match status" value="1"/>
</dbReference>
<dbReference type="EMBL" id="BOPG01000017">
    <property type="protein sequence ID" value="GIJ55434.1"/>
    <property type="molecule type" value="Genomic_DNA"/>
</dbReference>
<dbReference type="InterPro" id="IPR024344">
    <property type="entry name" value="MDMPI_metal-binding"/>
</dbReference>
<dbReference type="Pfam" id="PF11716">
    <property type="entry name" value="MDMPI_N"/>
    <property type="match status" value="1"/>
</dbReference>
<proteinExistence type="predicted"/>
<feature type="domain" description="Mycothiol-dependent maleylpyruvate isomerase metal-binding" evidence="1">
    <location>
        <begin position="13"/>
        <end position="83"/>
    </location>
</feature>